<dbReference type="InterPro" id="IPR052940">
    <property type="entry name" value="Carb_Esterase_6"/>
</dbReference>
<dbReference type="OrthoDB" id="9795554at2"/>
<evidence type="ECO:0000259" key="2">
    <source>
        <dbReference type="Pfam" id="PF03629"/>
    </source>
</evidence>
<reference evidence="3 4" key="1">
    <citation type="submission" date="2014-02" db="EMBL/GenBank/DDBJ databases">
        <title>Kosmotoga genome sequencing.</title>
        <authorList>
            <person name="Pollo S.M."/>
            <person name="Charchuk R."/>
            <person name="Nesbo C.L."/>
        </authorList>
    </citation>
    <scope>NUCLEOTIDE SEQUENCE [LARGE SCALE GENOMIC DNA]</scope>
    <source>
        <strain evidence="3 4">S304</strain>
    </source>
</reference>
<protein>
    <recommendedName>
        <fullName evidence="2">Sialate O-acetylesterase domain-containing protein</fullName>
    </recommendedName>
</protein>
<accession>A0A182C802</accession>
<dbReference type="EMBL" id="JFHK01000003">
    <property type="protein sequence ID" value="OAA31541.1"/>
    <property type="molecule type" value="Genomic_DNA"/>
</dbReference>
<evidence type="ECO:0000256" key="1">
    <source>
        <dbReference type="ARBA" id="ARBA00022801"/>
    </source>
</evidence>
<keyword evidence="1" id="KW-0378">Hydrolase</keyword>
<evidence type="ECO:0000313" key="4">
    <source>
        <dbReference type="Proteomes" id="UP000077339"/>
    </source>
</evidence>
<organism evidence="3 4">
    <name type="scientific">Kosmotoga arenicorallina S304</name>
    <dbReference type="NCBI Taxonomy" id="1453497"/>
    <lineage>
        <taxon>Bacteria</taxon>
        <taxon>Thermotogati</taxon>
        <taxon>Thermotogota</taxon>
        <taxon>Thermotogae</taxon>
        <taxon>Kosmotogales</taxon>
        <taxon>Kosmotogaceae</taxon>
        <taxon>Kosmotoga</taxon>
    </lineage>
</organism>
<dbReference type="InterPro" id="IPR005181">
    <property type="entry name" value="SASA"/>
</dbReference>
<dbReference type="Gene3D" id="3.40.50.1110">
    <property type="entry name" value="SGNH hydrolase"/>
    <property type="match status" value="1"/>
</dbReference>
<gene>
    <name evidence="3" type="ORF">AT15_05560</name>
</gene>
<dbReference type="InterPro" id="IPR036514">
    <property type="entry name" value="SGNH_hydro_sf"/>
</dbReference>
<dbReference type="Pfam" id="PF03629">
    <property type="entry name" value="SASA"/>
    <property type="match status" value="1"/>
</dbReference>
<dbReference type="PATRIC" id="fig|1453497.3.peg.1106"/>
<dbReference type="AlphaFoldDB" id="A0A182C802"/>
<sequence>MSFGAFIEKGPKDWQIFQQVDGQAKIKLSGRYVEFNDADKDLEVYVRVVTENSFDTVIPWTQARTAEGKKWFCELNVPVGGLYRLETCLKPVNVRIEQAYRGDMVHHFGVGDLFVIAGQSNSAGYGKDPIYDPPELGIHILKNNGHWDLASHPLNDTTNIAHPANMEGINPGHSPYLHFARLLKKELGYPIGLIQTSLGGSSLSQWNPEEEGSLYFNMIDIINTAGGNIRGILWYQGCSDVLLELCDTYLDRFKTFVKHLRNDLDDIELPVFTVQLNRFVADPVPWANTDKGWATVRNAQRLAAKEIKDVYVVPTLNITLSDNIHNSAAGNLVIGERLAKSVLKHVYGKNYRADAPDIARAKAIGTNKLELTFSNVKGSLYTFDLPPENLPIVVEDSRGINAILSYEIDRDKIILHLERAIGNSSFVHGCHEMNPSTTPPIDSEGHLPMLSFYKVQVVFDE</sequence>
<name>A0A182C802_9BACT</name>
<evidence type="ECO:0000313" key="3">
    <source>
        <dbReference type="EMBL" id="OAA31541.1"/>
    </source>
</evidence>
<dbReference type="GO" id="GO:0016787">
    <property type="term" value="F:hydrolase activity"/>
    <property type="evidence" value="ECO:0007669"/>
    <property type="project" value="UniProtKB-KW"/>
</dbReference>
<dbReference type="STRING" id="1453497.AT15_05560"/>
<dbReference type="SUPFAM" id="SSF52266">
    <property type="entry name" value="SGNH hydrolase"/>
    <property type="match status" value="1"/>
</dbReference>
<keyword evidence="4" id="KW-1185">Reference proteome</keyword>
<proteinExistence type="predicted"/>
<feature type="domain" description="Sialate O-acetylesterase" evidence="2">
    <location>
        <begin position="111"/>
        <end position="343"/>
    </location>
</feature>
<comment type="caution">
    <text evidence="3">The sequence shown here is derived from an EMBL/GenBank/DDBJ whole genome shotgun (WGS) entry which is preliminary data.</text>
</comment>
<dbReference type="RefSeq" id="WP_068345827.1">
    <property type="nucleotide sequence ID" value="NZ_JFHK01000003.1"/>
</dbReference>
<dbReference type="Proteomes" id="UP000077339">
    <property type="component" value="Unassembled WGS sequence"/>
</dbReference>
<dbReference type="PANTHER" id="PTHR31988">
    <property type="entry name" value="ESTERASE, PUTATIVE (DUF303)-RELATED"/>
    <property type="match status" value="1"/>
</dbReference>
<dbReference type="PANTHER" id="PTHR31988:SF19">
    <property type="entry name" value="9-O-ACETYL-N-ACETYLNEURAMINIC ACID DEACETYLASE-RELATED"/>
    <property type="match status" value="1"/>
</dbReference>